<dbReference type="STRING" id="85558.T45_09172"/>
<gene>
    <name evidence="1" type="ORF">STRTUCAR8_01767</name>
</gene>
<evidence type="ECO:0000313" key="2">
    <source>
        <dbReference type="Proteomes" id="UP000010931"/>
    </source>
</evidence>
<name>L7F4U5_STRT8</name>
<accession>L7F4U5</accession>
<evidence type="ECO:0000313" key="1">
    <source>
        <dbReference type="EMBL" id="ELP66347.1"/>
    </source>
</evidence>
<dbReference type="AlphaFoldDB" id="L7F4U5"/>
<dbReference type="EMBL" id="AEJB01000361">
    <property type="protein sequence ID" value="ELP66347.1"/>
    <property type="molecule type" value="Genomic_DNA"/>
</dbReference>
<reference evidence="1 2" key="1">
    <citation type="journal article" date="2011" name="Plasmid">
        <title>Streptomyces turgidiscabies Car8 contains a modular pathogenicity island that shares virulence genes with other actinobacterial plant pathogens.</title>
        <authorList>
            <person name="Huguet-Tapia J.C."/>
            <person name="Badger J.H."/>
            <person name="Loria R."/>
            <person name="Pettis G.S."/>
        </authorList>
    </citation>
    <scope>NUCLEOTIDE SEQUENCE [LARGE SCALE GENOMIC DNA]</scope>
    <source>
        <strain evidence="1 2">Car8</strain>
    </source>
</reference>
<proteinExistence type="predicted"/>
<protein>
    <submittedName>
        <fullName evidence="1">Uncharacterized protein</fullName>
    </submittedName>
</protein>
<dbReference type="Proteomes" id="UP000010931">
    <property type="component" value="Unassembled WGS sequence"/>
</dbReference>
<dbReference type="PATRIC" id="fig|698760.3.peg.5299"/>
<comment type="caution">
    <text evidence="1">The sequence shown here is derived from an EMBL/GenBank/DDBJ whole genome shotgun (WGS) entry which is preliminary data.</text>
</comment>
<keyword evidence="2" id="KW-1185">Reference proteome</keyword>
<sequence>MVMVERTETPAVRPWPLVEWHDVLSAYTPTDRPTEGRLRTLRRNDIVSEGVQGLLKARAGRFSGKLSLFCELNLDAAVLSRRGLAEMAGQYRSAASTLEESLRKLLVEHSVQIAELMRPTEPRRREAWHVLLLFSEAVSEAREHLPPVPDEDAVPGILEARTGQWVRFVASVGTGRYDVPWQMVRSADLSVGDPAVLFRELLPNGNAVLRLQAGLDPRQVEQADDVDEELDPLEARALRRPQPQAARATLLASLEHEEPLARRVLG</sequence>
<organism evidence="1 2">
    <name type="scientific">Streptomyces turgidiscabies (strain Car8)</name>
    <dbReference type="NCBI Taxonomy" id="698760"/>
    <lineage>
        <taxon>Bacteria</taxon>
        <taxon>Bacillati</taxon>
        <taxon>Actinomycetota</taxon>
        <taxon>Actinomycetes</taxon>
        <taxon>Kitasatosporales</taxon>
        <taxon>Streptomycetaceae</taxon>
        <taxon>Streptomyces</taxon>
    </lineage>
</organism>